<dbReference type="PANTHER" id="PTHR43167:SF1">
    <property type="entry name" value="PUTATIVE (AFU_ORTHOLOGUE AFUA_6G01830)-RELATED"/>
    <property type="match status" value="1"/>
</dbReference>
<dbReference type="AlphaFoldDB" id="A0A4R7ZXV4"/>
<comment type="caution">
    <text evidence="1">The sequence shown here is derived from an EMBL/GenBank/DDBJ whole genome shotgun (WGS) entry which is preliminary data.</text>
</comment>
<organism evidence="1 2">
    <name type="scientific">Kribbella kalugense</name>
    <dbReference type="NCBI Taxonomy" id="2512221"/>
    <lineage>
        <taxon>Bacteria</taxon>
        <taxon>Bacillati</taxon>
        <taxon>Actinomycetota</taxon>
        <taxon>Actinomycetes</taxon>
        <taxon>Propionibacteriales</taxon>
        <taxon>Kribbellaceae</taxon>
        <taxon>Kribbella</taxon>
    </lineage>
</organism>
<reference evidence="1 2" key="1">
    <citation type="submission" date="2019-03" db="EMBL/GenBank/DDBJ databases">
        <title>Genomic Encyclopedia of Type Strains, Phase III (KMG-III): the genomes of soil and plant-associated and newly described type strains.</title>
        <authorList>
            <person name="Whitman W."/>
        </authorList>
    </citation>
    <scope>NUCLEOTIDE SEQUENCE [LARGE SCALE GENOMIC DNA]</scope>
    <source>
        <strain evidence="1 2">VKM Ac-2570</strain>
    </source>
</reference>
<dbReference type="GO" id="GO:0008168">
    <property type="term" value="F:methyltransferase activity"/>
    <property type="evidence" value="ECO:0007669"/>
    <property type="project" value="UniProtKB-KW"/>
</dbReference>
<evidence type="ECO:0000313" key="1">
    <source>
        <dbReference type="EMBL" id="TDW22546.1"/>
    </source>
</evidence>
<dbReference type="Proteomes" id="UP000295447">
    <property type="component" value="Unassembled WGS sequence"/>
</dbReference>
<dbReference type="GO" id="GO:0032259">
    <property type="term" value="P:methylation"/>
    <property type="evidence" value="ECO:0007669"/>
    <property type="project" value="UniProtKB-KW"/>
</dbReference>
<dbReference type="CDD" id="cd02440">
    <property type="entry name" value="AdoMet_MTases"/>
    <property type="match status" value="1"/>
</dbReference>
<evidence type="ECO:0000313" key="2">
    <source>
        <dbReference type="Proteomes" id="UP000295447"/>
    </source>
</evidence>
<sequence length="193" mass="20292">MGDVPPLVMRAFEAADELGMPRTQDGTGPSCCLPGVGRFLAVLAAGCVGGRIGELGTGVGVGAAWMASAMPADCELVTVELDPVRAAAARKVLADDARVEVIRGDAFDELARRAPFDLVFADGGQSARAVELLRIGGRLVVDDVTPVEALPADSPYRTNDPKRGFFFTDSRLVATEVVLPDLRNSLLVGTRVR</sequence>
<keyword evidence="1" id="KW-0489">Methyltransferase</keyword>
<dbReference type="PANTHER" id="PTHR43167">
    <property type="entry name" value="PUTATIVE (AFU_ORTHOLOGUE AFUA_6G01830)-RELATED"/>
    <property type="match status" value="1"/>
</dbReference>
<dbReference type="Pfam" id="PF13578">
    <property type="entry name" value="Methyltransf_24"/>
    <property type="match status" value="1"/>
</dbReference>
<dbReference type="Gene3D" id="3.40.50.150">
    <property type="entry name" value="Vaccinia Virus protein VP39"/>
    <property type="match status" value="1"/>
</dbReference>
<proteinExistence type="predicted"/>
<accession>A0A4R7ZXV4</accession>
<dbReference type="EMBL" id="SODF01000001">
    <property type="protein sequence ID" value="TDW22546.1"/>
    <property type="molecule type" value="Genomic_DNA"/>
</dbReference>
<keyword evidence="2" id="KW-1185">Reference proteome</keyword>
<dbReference type="InterPro" id="IPR029063">
    <property type="entry name" value="SAM-dependent_MTases_sf"/>
</dbReference>
<protein>
    <submittedName>
        <fullName evidence="1">Methyltransferase family protein</fullName>
    </submittedName>
</protein>
<name>A0A4R7ZXV4_9ACTN</name>
<keyword evidence="1" id="KW-0808">Transferase</keyword>
<gene>
    <name evidence="1" type="ORF">EV650_1383</name>
</gene>
<dbReference type="SUPFAM" id="SSF53335">
    <property type="entry name" value="S-adenosyl-L-methionine-dependent methyltransferases"/>
    <property type="match status" value="1"/>
</dbReference>